<organism evidence="2 3">
    <name type="scientific">Aegilops tauschii subsp. strangulata</name>
    <name type="common">Goatgrass</name>
    <dbReference type="NCBI Taxonomy" id="200361"/>
    <lineage>
        <taxon>Eukaryota</taxon>
        <taxon>Viridiplantae</taxon>
        <taxon>Streptophyta</taxon>
        <taxon>Embryophyta</taxon>
        <taxon>Tracheophyta</taxon>
        <taxon>Spermatophyta</taxon>
        <taxon>Magnoliopsida</taxon>
        <taxon>Liliopsida</taxon>
        <taxon>Poales</taxon>
        <taxon>Poaceae</taxon>
        <taxon>BOP clade</taxon>
        <taxon>Pooideae</taxon>
        <taxon>Triticodae</taxon>
        <taxon>Triticeae</taxon>
        <taxon>Triticinae</taxon>
        <taxon>Aegilops</taxon>
    </lineage>
</organism>
<evidence type="ECO:0000313" key="2">
    <source>
        <dbReference type="EnsemblPlants" id="AET2Gv21016400.1"/>
    </source>
</evidence>
<protein>
    <submittedName>
        <fullName evidence="2">Uncharacterized protein</fullName>
    </submittedName>
</protein>
<reference evidence="2" key="5">
    <citation type="journal article" date="2021" name="G3 (Bethesda)">
        <title>Aegilops tauschii genome assembly Aet v5.0 features greater sequence contiguity and improved annotation.</title>
        <authorList>
            <person name="Wang L."/>
            <person name="Zhu T."/>
            <person name="Rodriguez J.C."/>
            <person name="Deal K.R."/>
            <person name="Dubcovsky J."/>
            <person name="McGuire P.E."/>
            <person name="Lux T."/>
            <person name="Spannagl M."/>
            <person name="Mayer K.F.X."/>
            <person name="Baldrich P."/>
            <person name="Meyers B.C."/>
            <person name="Huo N."/>
            <person name="Gu Y.Q."/>
            <person name="Zhou H."/>
            <person name="Devos K.M."/>
            <person name="Bennetzen J.L."/>
            <person name="Unver T."/>
            <person name="Budak H."/>
            <person name="Gulick P.J."/>
            <person name="Galiba G."/>
            <person name="Kalapos B."/>
            <person name="Nelson D.R."/>
            <person name="Li P."/>
            <person name="You F.M."/>
            <person name="Luo M.C."/>
            <person name="Dvorak J."/>
        </authorList>
    </citation>
    <scope>NUCLEOTIDE SEQUENCE [LARGE SCALE GENOMIC DNA]</scope>
    <source>
        <strain evidence="2">cv. AL8/78</strain>
    </source>
</reference>
<reference evidence="3" key="1">
    <citation type="journal article" date="2014" name="Science">
        <title>Ancient hybridizations among the ancestral genomes of bread wheat.</title>
        <authorList>
            <consortium name="International Wheat Genome Sequencing Consortium,"/>
            <person name="Marcussen T."/>
            <person name="Sandve S.R."/>
            <person name="Heier L."/>
            <person name="Spannagl M."/>
            <person name="Pfeifer M."/>
            <person name="Jakobsen K.S."/>
            <person name="Wulff B.B."/>
            <person name="Steuernagel B."/>
            <person name="Mayer K.F."/>
            <person name="Olsen O.A."/>
        </authorList>
    </citation>
    <scope>NUCLEOTIDE SEQUENCE [LARGE SCALE GENOMIC DNA]</scope>
    <source>
        <strain evidence="3">cv. AL8/78</strain>
    </source>
</reference>
<evidence type="ECO:0000313" key="3">
    <source>
        <dbReference type="Proteomes" id="UP000015105"/>
    </source>
</evidence>
<sequence length="176" mass="17981">MASAVLLRRGRRSDALGGGLARRAASCTLLDLAVGPGGQSGRGAAGTRHAQATRRPGARCHPPAAAKAQLLLATLKTGGALALHWPRLGHLQGTPSISAQQHNSVLGARGRHHGCLLGPDQGPAAATRHRVHQAGVARVDGQCREGEAVLEHAVGGKAEEKHRLVHCCTASAMAGS</sequence>
<evidence type="ECO:0000256" key="1">
    <source>
        <dbReference type="SAM" id="MobiDB-lite"/>
    </source>
</evidence>
<feature type="region of interest" description="Disordered" evidence="1">
    <location>
        <begin position="38"/>
        <end position="61"/>
    </location>
</feature>
<dbReference type="Proteomes" id="UP000015105">
    <property type="component" value="Chromosome 2D"/>
</dbReference>
<proteinExistence type="predicted"/>
<dbReference type="EnsemblPlants" id="AET2Gv21016400.1">
    <property type="protein sequence ID" value="AET2Gv21016400.1"/>
    <property type="gene ID" value="AET2Gv21016400"/>
</dbReference>
<accession>A0A453CYU2</accession>
<name>A0A453CYU2_AEGTS</name>
<reference evidence="3" key="2">
    <citation type="journal article" date="2017" name="Nat. Plants">
        <title>The Aegilops tauschii genome reveals multiple impacts of transposons.</title>
        <authorList>
            <person name="Zhao G."/>
            <person name="Zou C."/>
            <person name="Li K."/>
            <person name="Wang K."/>
            <person name="Li T."/>
            <person name="Gao L."/>
            <person name="Zhang X."/>
            <person name="Wang H."/>
            <person name="Yang Z."/>
            <person name="Liu X."/>
            <person name="Jiang W."/>
            <person name="Mao L."/>
            <person name="Kong X."/>
            <person name="Jiao Y."/>
            <person name="Jia J."/>
        </authorList>
    </citation>
    <scope>NUCLEOTIDE SEQUENCE [LARGE SCALE GENOMIC DNA]</scope>
    <source>
        <strain evidence="3">cv. AL8/78</strain>
    </source>
</reference>
<dbReference type="EnsemblPlants" id="AET2Gv21016400.2">
    <property type="protein sequence ID" value="AET2Gv21016400.2"/>
    <property type="gene ID" value="AET2Gv21016400"/>
</dbReference>
<reference evidence="2" key="3">
    <citation type="journal article" date="2017" name="Nature">
        <title>Genome sequence of the progenitor of the wheat D genome Aegilops tauschii.</title>
        <authorList>
            <person name="Luo M.C."/>
            <person name="Gu Y.Q."/>
            <person name="Puiu D."/>
            <person name="Wang H."/>
            <person name="Twardziok S.O."/>
            <person name="Deal K.R."/>
            <person name="Huo N."/>
            <person name="Zhu T."/>
            <person name="Wang L."/>
            <person name="Wang Y."/>
            <person name="McGuire P.E."/>
            <person name="Liu S."/>
            <person name="Long H."/>
            <person name="Ramasamy R.K."/>
            <person name="Rodriguez J.C."/>
            <person name="Van S.L."/>
            <person name="Yuan L."/>
            <person name="Wang Z."/>
            <person name="Xia Z."/>
            <person name="Xiao L."/>
            <person name="Anderson O.D."/>
            <person name="Ouyang S."/>
            <person name="Liang Y."/>
            <person name="Zimin A.V."/>
            <person name="Pertea G."/>
            <person name="Qi P."/>
            <person name="Bennetzen J.L."/>
            <person name="Dai X."/>
            <person name="Dawson M.W."/>
            <person name="Muller H.G."/>
            <person name="Kugler K."/>
            <person name="Rivarola-Duarte L."/>
            <person name="Spannagl M."/>
            <person name="Mayer K.F.X."/>
            <person name="Lu F.H."/>
            <person name="Bevan M.W."/>
            <person name="Leroy P."/>
            <person name="Li P."/>
            <person name="You F.M."/>
            <person name="Sun Q."/>
            <person name="Liu Z."/>
            <person name="Lyons E."/>
            <person name="Wicker T."/>
            <person name="Salzberg S.L."/>
            <person name="Devos K.M."/>
            <person name="Dvorak J."/>
        </authorList>
    </citation>
    <scope>NUCLEOTIDE SEQUENCE [LARGE SCALE GENOMIC DNA]</scope>
    <source>
        <strain evidence="2">cv. AL8/78</strain>
    </source>
</reference>
<reference evidence="2" key="4">
    <citation type="submission" date="2019-03" db="UniProtKB">
        <authorList>
            <consortium name="EnsemblPlants"/>
        </authorList>
    </citation>
    <scope>IDENTIFICATION</scope>
</reference>
<dbReference type="Gramene" id="AET2Gv21016400.2">
    <property type="protein sequence ID" value="AET2Gv21016400.2"/>
    <property type="gene ID" value="AET2Gv21016400"/>
</dbReference>
<dbReference type="AlphaFoldDB" id="A0A453CYU2"/>
<keyword evidence="3" id="KW-1185">Reference proteome</keyword>
<dbReference type="Gramene" id="AET2Gv21016400.1">
    <property type="protein sequence ID" value="AET2Gv21016400.1"/>
    <property type="gene ID" value="AET2Gv21016400"/>
</dbReference>